<organism evidence="1 2">
    <name type="scientific">Phaeobacter gallaeciensis</name>
    <dbReference type="NCBI Taxonomy" id="60890"/>
    <lineage>
        <taxon>Bacteria</taxon>
        <taxon>Pseudomonadati</taxon>
        <taxon>Pseudomonadota</taxon>
        <taxon>Alphaproteobacteria</taxon>
        <taxon>Rhodobacterales</taxon>
        <taxon>Roseobacteraceae</taxon>
        <taxon>Phaeobacter</taxon>
    </lineage>
</organism>
<protein>
    <recommendedName>
        <fullName evidence="3">Coiled coil domain-containing protein</fullName>
    </recommendedName>
</protein>
<evidence type="ECO:0000313" key="1">
    <source>
        <dbReference type="EMBL" id="RBW53957.1"/>
    </source>
</evidence>
<sequence>MTDSKDTASLVEDLKTTRDELKLKAHLFEMDMKNEWADLEKKWDGLDLNLDDASDAAKESAGNVGAAASLLIEELGKGYKKIKAAL</sequence>
<accession>A0A366WXY6</accession>
<gene>
    <name evidence="1" type="ORF">DS909_13040</name>
</gene>
<dbReference type="EMBL" id="QOCE01000033">
    <property type="protein sequence ID" value="RBW53957.1"/>
    <property type="molecule type" value="Genomic_DNA"/>
</dbReference>
<comment type="caution">
    <text evidence="1">The sequence shown here is derived from an EMBL/GenBank/DDBJ whole genome shotgun (WGS) entry which is preliminary data.</text>
</comment>
<dbReference type="AlphaFoldDB" id="A0A366WXY6"/>
<dbReference type="Proteomes" id="UP000252706">
    <property type="component" value="Unassembled WGS sequence"/>
</dbReference>
<dbReference type="OrthoDB" id="7473960at2"/>
<proteinExistence type="predicted"/>
<dbReference type="RefSeq" id="WP_113823896.1">
    <property type="nucleotide sequence ID" value="NZ_QOCE01000033.1"/>
</dbReference>
<evidence type="ECO:0000313" key="2">
    <source>
        <dbReference type="Proteomes" id="UP000252706"/>
    </source>
</evidence>
<evidence type="ECO:0008006" key="3">
    <source>
        <dbReference type="Google" id="ProtNLM"/>
    </source>
</evidence>
<name>A0A366WXY6_9RHOB</name>
<reference evidence="1 2" key="1">
    <citation type="submission" date="2018-07" db="EMBL/GenBank/DDBJ databases">
        <title>Modular assembly of carbohydrate-degrading microbial communities in the ocean.</title>
        <authorList>
            <person name="Enke T.N."/>
            <person name="Datta M.S."/>
            <person name="Schwartzman J.A."/>
            <person name="Cermak N."/>
            <person name="Schmitz D.A."/>
            <person name="Barrere J."/>
            <person name="Cordero O.X."/>
        </authorList>
    </citation>
    <scope>NUCLEOTIDE SEQUENCE [LARGE SCALE GENOMIC DNA]</scope>
    <source>
        <strain evidence="1 2">C3M10</strain>
    </source>
</reference>